<evidence type="ECO:0000313" key="1">
    <source>
        <dbReference type="EMBL" id="RYR65240.1"/>
    </source>
</evidence>
<reference evidence="1 2" key="1">
    <citation type="submission" date="2019-01" db="EMBL/GenBank/DDBJ databases">
        <title>Sequencing of cultivated peanut Arachis hypogaea provides insights into genome evolution and oil improvement.</title>
        <authorList>
            <person name="Chen X."/>
        </authorList>
    </citation>
    <scope>NUCLEOTIDE SEQUENCE [LARGE SCALE GENOMIC DNA]</scope>
    <source>
        <strain evidence="2">cv. Fuhuasheng</strain>
        <tissue evidence="1">Leaves</tissue>
    </source>
</reference>
<gene>
    <name evidence="1" type="ORF">Ahy_A03g011197</name>
</gene>
<evidence type="ECO:0000313" key="2">
    <source>
        <dbReference type="Proteomes" id="UP000289738"/>
    </source>
</evidence>
<dbReference type="EMBL" id="SDMP01000003">
    <property type="protein sequence ID" value="RYR65240.1"/>
    <property type="molecule type" value="Genomic_DNA"/>
</dbReference>
<name>A0A445DQ01_ARAHY</name>
<protein>
    <submittedName>
        <fullName evidence="1">Uncharacterized protein</fullName>
    </submittedName>
</protein>
<keyword evidence="2" id="KW-1185">Reference proteome</keyword>
<proteinExistence type="predicted"/>
<organism evidence="1 2">
    <name type="scientific">Arachis hypogaea</name>
    <name type="common">Peanut</name>
    <dbReference type="NCBI Taxonomy" id="3818"/>
    <lineage>
        <taxon>Eukaryota</taxon>
        <taxon>Viridiplantae</taxon>
        <taxon>Streptophyta</taxon>
        <taxon>Embryophyta</taxon>
        <taxon>Tracheophyta</taxon>
        <taxon>Spermatophyta</taxon>
        <taxon>Magnoliopsida</taxon>
        <taxon>eudicotyledons</taxon>
        <taxon>Gunneridae</taxon>
        <taxon>Pentapetalae</taxon>
        <taxon>rosids</taxon>
        <taxon>fabids</taxon>
        <taxon>Fabales</taxon>
        <taxon>Fabaceae</taxon>
        <taxon>Papilionoideae</taxon>
        <taxon>50 kb inversion clade</taxon>
        <taxon>dalbergioids sensu lato</taxon>
        <taxon>Dalbergieae</taxon>
        <taxon>Pterocarpus clade</taxon>
        <taxon>Arachis</taxon>
    </lineage>
</organism>
<accession>A0A445DQ01</accession>
<comment type="caution">
    <text evidence="1">The sequence shown here is derived from an EMBL/GenBank/DDBJ whole genome shotgun (WGS) entry which is preliminary data.</text>
</comment>
<sequence>MGKDMVYNDCIKKMFHFDEDRGGRIKKIILQSIGKSSKKTRGRLYDSYYKLTRTFKQNLEDHLAGIDKEYWRWFLDYPNDPNTK</sequence>
<dbReference type="AlphaFoldDB" id="A0A445DQ01"/>
<dbReference type="Proteomes" id="UP000289738">
    <property type="component" value="Chromosome A03"/>
</dbReference>